<dbReference type="PROSITE" id="PS51186">
    <property type="entry name" value="GNAT"/>
    <property type="match status" value="1"/>
</dbReference>
<protein>
    <submittedName>
        <fullName evidence="4">Acetyltransferase, GNAT family</fullName>
    </submittedName>
</protein>
<name>D4ZB94_SHEVD</name>
<dbReference type="CDD" id="cd04301">
    <property type="entry name" value="NAT_SF"/>
    <property type="match status" value="1"/>
</dbReference>
<dbReference type="InterPro" id="IPR016181">
    <property type="entry name" value="Acyl_CoA_acyltransferase"/>
</dbReference>
<evidence type="ECO:0000259" key="3">
    <source>
        <dbReference type="PROSITE" id="PS51186"/>
    </source>
</evidence>
<dbReference type="Proteomes" id="UP000002350">
    <property type="component" value="Chromosome"/>
</dbReference>
<dbReference type="OrthoDB" id="9787920at2"/>
<evidence type="ECO:0000256" key="1">
    <source>
        <dbReference type="ARBA" id="ARBA00022679"/>
    </source>
</evidence>
<dbReference type="eggNOG" id="COG0456">
    <property type="taxonomic scope" value="Bacteria"/>
</dbReference>
<proteinExistence type="predicted"/>
<dbReference type="STRING" id="637905.SVI_3318"/>
<dbReference type="InterPro" id="IPR000182">
    <property type="entry name" value="GNAT_dom"/>
</dbReference>
<evidence type="ECO:0000256" key="2">
    <source>
        <dbReference type="ARBA" id="ARBA00023315"/>
    </source>
</evidence>
<dbReference type="KEGG" id="svo:SVI_3318"/>
<sequence>MKIEVINEQDSVVFDALIAGLREHKYEHMGPEETQALSVVARDEDDKIIAGVSGQTIYRNFLIDVVWVDKGTRGTGLGRRLMELAEAEAKKRGCVITQLDTLSFQAPAFYQKLGFEIVGTVAGFQGSPERYFMLKHYQ</sequence>
<dbReference type="RefSeq" id="WP_013052584.1">
    <property type="nucleotide sequence ID" value="NC_014012.1"/>
</dbReference>
<evidence type="ECO:0000313" key="4">
    <source>
        <dbReference type="EMBL" id="BAJ03289.1"/>
    </source>
</evidence>
<dbReference type="EMBL" id="AP011177">
    <property type="protein sequence ID" value="BAJ03289.1"/>
    <property type="molecule type" value="Genomic_DNA"/>
</dbReference>
<gene>
    <name evidence="4" type="ordered locus">SVI_3318</name>
</gene>
<dbReference type="InterPro" id="IPR050832">
    <property type="entry name" value="Bact_Acetyltransf"/>
</dbReference>
<keyword evidence="1 4" id="KW-0808">Transferase</keyword>
<accession>D4ZB94</accession>
<dbReference type="HOGENOM" id="CLU_115862_2_0_6"/>
<evidence type="ECO:0000313" key="5">
    <source>
        <dbReference type="Proteomes" id="UP000002350"/>
    </source>
</evidence>
<keyword evidence="2" id="KW-0012">Acyltransferase</keyword>
<dbReference type="PANTHER" id="PTHR43877:SF2">
    <property type="entry name" value="AMINOALKYLPHOSPHONATE N-ACETYLTRANSFERASE-RELATED"/>
    <property type="match status" value="1"/>
</dbReference>
<dbReference type="SUPFAM" id="SSF55729">
    <property type="entry name" value="Acyl-CoA N-acyltransferases (Nat)"/>
    <property type="match status" value="1"/>
</dbReference>
<dbReference type="AlphaFoldDB" id="D4ZB94"/>
<dbReference type="PANTHER" id="PTHR43877">
    <property type="entry name" value="AMINOALKYLPHOSPHONATE N-ACETYLTRANSFERASE-RELATED-RELATED"/>
    <property type="match status" value="1"/>
</dbReference>
<dbReference type="Gene3D" id="3.40.630.30">
    <property type="match status" value="1"/>
</dbReference>
<dbReference type="Pfam" id="PF13508">
    <property type="entry name" value="Acetyltransf_7"/>
    <property type="match status" value="1"/>
</dbReference>
<feature type="domain" description="N-acetyltransferase" evidence="3">
    <location>
        <begin position="1"/>
        <end position="138"/>
    </location>
</feature>
<dbReference type="GO" id="GO:0016747">
    <property type="term" value="F:acyltransferase activity, transferring groups other than amino-acyl groups"/>
    <property type="evidence" value="ECO:0007669"/>
    <property type="project" value="InterPro"/>
</dbReference>
<keyword evidence="5" id="KW-1185">Reference proteome</keyword>
<organism evidence="4 5">
    <name type="scientific">Shewanella violacea (strain JCM 10179 / CIP 106290 / LMG 19151 / DSS12)</name>
    <dbReference type="NCBI Taxonomy" id="637905"/>
    <lineage>
        <taxon>Bacteria</taxon>
        <taxon>Pseudomonadati</taxon>
        <taxon>Pseudomonadota</taxon>
        <taxon>Gammaproteobacteria</taxon>
        <taxon>Alteromonadales</taxon>
        <taxon>Shewanellaceae</taxon>
        <taxon>Shewanella</taxon>
    </lineage>
</organism>
<reference evidence="5" key="1">
    <citation type="journal article" date="2010" name="Mol. Biosyst.">
        <title>Complete genome sequence and comparative analysis of Shewanella violacea, a psychrophilic and piezophilic bacterium from deep sea floor sediments.</title>
        <authorList>
            <person name="Aono E."/>
            <person name="Baba T."/>
            <person name="Ara T."/>
            <person name="Nishi T."/>
            <person name="Nakamichi T."/>
            <person name="Inamoto E."/>
            <person name="Toyonaga H."/>
            <person name="Hasegawa M."/>
            <person name="Takai Y."/>
            <person name="Okumura Y."/>
            <person name="Baba M."/>
            <person name="Tomita M."/>
            <person name="Kato C."/>
            <person name="Oshima T."/>
            <person name="Nakasone K."/>
            <person name="Mori H."/>
        </authorList>
    </citation>
    <scope>NUCLEOTIDE SEQUENCE [LARGE SCALE GENOMIC DNA]</scope>
    <source>
        <strain evidence="5">JCM 10179 / CIP 106290 / LMG 19151 / DSS12</strain>
    </source>
</reference>